<keyword evidence="9" id="KW-0460">Magnesium</keyword>
<keyword evidence="6 14" id="KW-0479">Metal-binding</keyword>
<evidence type="ECO:0000313" key="16">
    <source>
        <dbReference type="EMBL" id="MBP2258510.1"/>
    </source>
</evidence>
<feature type="transmembrane region" description="Helical" evidence="14">
    <location>
        <begin position="87"/>
        <end position="105"/>
    </location>
</feature>
<keyword evidence="7 14" id="KW-0547">Nucleotide-binding</keyword>
<feature type="transmembrane region" description="Helical" evidence="14">
    <location>
        <begin position="599"/>
        <end position="618"/>
    </location>
</feature>
<evidence type="ECO:0000256" key="5">
    <source>
        <dbReference type="ARBA" id="ARBA00022692"/>
    </source>
</evidence>
<evidence type="ECO:0000256" key="8">
    <source>
        <dbReference type="ARBA" id="ARBA00022840"/>
    </source>
</evidence>
<sequence>METNIEQVRSVNIKNKGSSNIAFFNRLKEHSELIAALFSGLLILITWALKGSLSPTLWITFHIIAFTVGGFAKAKEGIEETIANKELNVEMLMIFAAIGSAAIGYWTEGAILIFIFALSGALETYTLNKSNKEISSLMNLQPEEAVLVENGVEKIVPVSDLKVGDTIFVRASERIPADGIITKGATSIDESAITGESVPVNKANKQDVFAGTVALDGSISIEITKPAHETLFQKIIHLVHSAQKEKSPSQLFIEKFEGTYVKVVLAVVAVMMFLPYLLFGWSLTESIYRAMILLVVASPCALVASIMPATLAAISNSAKKGVLFKGGVHAENVSHVKAIAFDKTGTLTNGKPVVTDVYFQSDTDKERIIAIAGAIEKESTHPLAHAITTYSLKQQEINSIHVQEMKTISGNGVSAYVDNQKWEIGRAAFVGEKDALTFHDGIASTLANEGKTVVFVKVEDQIVALFALKDTLRKDTIKSIKALKKQGIHTVMLTGDNKVTAKAIASETGIDQYIAECLPEEKVNYVKELGERFENVAMVGDGINDAPALASADVGIAMGEGTDVALETADVVLMKNDLSKITNAISMSNRMNRVVKQNIFFSLAVIGLLILSNFFQILDLPLGVIGHEGSTILVILNGLRLLK</sequence>
<dbReference type="PRINTS" id="PR00119">
    <property type="entry name" value="CATATPASE"/>
</dbReference>
<organism evidence="16 17">
    <name type="scientific">Virgibacillus alimentarius</name>
    <dbReference type="NCBI Taxonomy" id="698769"/>
    <lineage>
        <taxon>Bacteria</taxon>
        <taxon>Bacillati</taxon>
        <taxon>Bacillota</taxon>
        <taxon>Bacilli</taxon>
        <taxon>Bacillales</taxon>
        <taxon>Bacillaceae</taxon>
        <taxon>Virgibacillus</taxon>
    </lineage>
</organism>
<dbReference type="PRINTS" id="PR00941">
    <property type="entry name" value="CDATPASE"/>
</dbReference>
<dbReference type="PANTHER" id="PTHR43079:SF1">
    <property type="entry name" value="CADMIUM_ZINC-TRANSPORTING ATPASE HMA1, CHLOROPLASTIC-RELATED"/>
    <property type="match status" value="1"/>
</dbReference>
<keyword evidence="5 14" id="KW-0812">Transmembrane</keyword>
<evidence type="ECO:0000256" key="12">
    <source>
        <dbReference type="ARBA" id="ARBA00023065"/>
    </source>
</evidence>
<dbReference type="InterPro" id="IPR023214">
    <property type="entry name" value="HAD_sf"/>
</dbReference>
<evidence type="ECO:0000259" key="15">
    <source>
        <dbReference type="Pfam" id="PF00122"/>
    </source>
</evidence>
<dbReference type="InterPro" id="IPR051949">
    <property type="entry name" value="Cation_Transport_ATPase"/>
</dbReference>
<dbReference type="SUPFAM" id="SSF56784">
    <property type="entry name" value="HAD-like"/>
    <property type="match status" value="1"/>
</dbReference>
<dbReference type="InterPro" id="IPR023298">
    <property type="entry name" value="ATPase_P-typ_TM_dom_sf"/>
</dbReference>
<dbReference type="Pfam" id="PF00702">
    <property type="entry name" value="Hydrolase"/>
    <property type="match status" value="1"/>
</dbReference>
<dbReference type="InterPro" id="IPR036412">
    <property type="entry name" value="HAD-like_sf"/>
</dbReference>
<evidence type="ECO:0000256" key="6">
    <source>
        <dbReference type="ARBA" id="ARBA00022723"/>
    </source>
</evidence>
<dbReference type="Gene3D" id="3.40.50.1000">
    <property type="entry name" value="HAD superfamily/HAD-like"/>
    <property type="match status" value="1"/>
</dbReference>
<protein>
    <submittedName>
        <fullName evidence="16">Cd2+/Zn2+-exporting ATPase</fullName>
    </submittedName>
</protein>
<evidence type="ECO:0000256" key="1">
    <source>
        <dbReference type="ARBA" id="ARBA00004141"/>
    </source>
</evidence>
<proteinExistence type="inferred from homology"/>
<keyword evidence="4" id="KW-0597">Phosphoprotein</keyword>
<keyword evidence="11 14" id="KW-1133">Transmembrane helix</keyword>
<dbReference type="SUPFAM" id="SSF81665">
    <property type="entry name" value="Calcium ATPase, transmembrane domain M"/>
    <property type="match status" value="1"/>
</dbReference>
<dbReference type="Gene3D" id="3.40.1110.10">
    <property type="entry name" value="Calcium-transporting ATPase, cytoplasmic domain N"/>
    <property type="match status" value="1"/>
</dbReference>
<gene>
    <name evidence="16" type="ORF">J2Z81_002493</name>
</gene>
<dbReference type="PANTHER" id="PTHR43079">
    <property type="entry name" value="PROBABLE CADMIUM/ZINC-TRANSPORTING ATPASE HMA1"/>
    <property type="match status" value="1"/>
</dbReference>
<dbReference type="EMBL" id="JAGIKX010000028">
    <property type="protein sequence ID" value="MBP2258510.1"/>
    <property type="molecule type" value="Genomic_DNA"/>
</dbReference>
<name>A0ABS4SAI6_9BACI</name>
<evidence type="ECO:0000256" key="13">
    <source>
        <dbReference type="ARBA" id="ARBA00023136"/>
    </source>
</evidence>
<evidence type="ECO:0000256" key="9">
    <source>
        <dbReference type="ARBA" id="ARBA00022842"/>
    </source>
</evidence>
<dbReference type="InterPro" id="IPR027256">
    <property type="entry name" value="P-typ_ATPase_IB"/>
</dbReference>
<keyword evidence="8 14" id="KW-0067">ATP-binding</keyword>
<dbReference type="InterPro" id="IPR008250">
    <property type="entry name" value="ATPase_P-typ_transduc_dom_A_sf"/>
</dbReference>
<dbReference type="PROSITE" id="PS00154">
    <property type="entry name" value="ATPASE_E1_E2"/>
    <property type="match status" value="1"/>
</dbReference>
<reference evidence="16 17" key="1">
    <citation type="submission" date="2021-03" db="EMBL/GenBank/DDBJ databases">
        <title>Genomic Encyclopedia of Type Strains, Phase IV (KMG-IV): sequencing the most valuable type-strain genomes for metagenomic binning, comparative biology and taxonomic classification.</title>
        <authorList>
            <person name="Goeker M."/>
        </authorList>
    </citation>
    <scope>NUCLEOTIDE SEQUENCE [LARGE SCALE GENOMIC DNA]</scope>
    <source>
        <strain evidence="16 17">DSM 25790</strain>
    </source>
</reference>
<dbReference type="SFLD" id="SFLDS00003">
    <property type="entry name" value="Haloacid_Dehalogenase"/>
    <property type="match status" value="1"/>
</dbReference>
<comment type="similarity">
    <text evidence="2 14">Belongs to the cation transport ATPase (P-type) (TC 3.A.3) family. Type IB subfamily.</text>
</comment>
<dbReference type="Pfam" id="PF00122">
    <property type="entry name" value="E1-E2_ATPase"/>
    <property type="match status" value="1"/>
</dbReference>
<dbReference type="Gene3D" id="2.70.150.10">
    <property type="entry name" value="Calcium-transporting ATPase, cytoplasmic transduction domain A"/>
    <property type="match status" value="1"/>
</dbReference>
<dbReference type="InterPro" id="IPR018303">
    <property type="entry name" value="ATPase_P-typ_P_site"/>
</dbReference>
<evidence type="ECO:0000256" key="3">
    <source>
        <dbReference type="ARBA" id="ARBA00022448"/>
    </source>
</evidence>
<feature type="domain" description="P-type ATPase A" evidence="15">
    <location>
        <begin position="140"/>
        <end position="239"/>
    </location>
</feature>
<dbReference type="NCBIfam" id="TIGR01494">
    <property type="entry name" value="ATPase_P-type"/>
    <property type="match status" value="1"/>
</dbReference>
<evidence type="ECO:0000256" key="2">
    <source>
        <dbReference type="ARBA" id="ARBA00006024"/>
    </source>
</evidence>
<dbReference type="PROSITE" id="PS01229">
    <property type="entry name" value="COF_2"/>
    <property type="match status" value="1"/>
</dbReference>
<evidence type="ECO:0000256" key="10">
    <source>
        <dbReference type="ARBA" id="ARBA00022967"/>
    </source>
</evidence>
<feature type="transmembrane region" description="Helical" evidence="14">
    <location>
        <begin position="33"/>
        <end position="49"/>
    </location>
</feature>
<dbReference type="InterPro" id="IPR044492">
    <property type="entry name" value="P_typ_ATPase_HD_dom"/>
</dbReference>
<keyword evidence="17" id="KW-1185">Reference proteome</keyword>
<dbReference type="SFLD" id="SFLDF00027">
    <property type="entry name" value="p-type_atpase"/>
    <property type="match status" value="1"/>
</dbReference>
<dbReference type="NCBIfam" id="TIGR01525">
    <property type="entry name" value="ATPase-IB_hvy"/>
    <property type="match status" value="1"/>
</dbReference>
<evidence type="ECO:0000256" key="11">
    <source>
        <dbReference type="ARBA" id="ARBA00022989"/>
    </source>
</evidence>
<dbReference type="SUPFAM" id="SSF81653">
    <property type="entry name" value="Calcium ATPase, transduction domain A"/>
    <property type="match status" value="1"/>
</dbReference>
<evidence type="ECO:0000256" key="14">
    <source>
        <dbReference type="RuleBase" id="RU362081"/>
    </source>
</evidence>
<keyword evidence="12" id="KW-0406">Ion transport</keyword>
<dbReference type="Proteomes" id="UP001519294">
    <property type="component" value="Unassembled WGS sequence"/>
</dbReference>
<dbReference type="InterPro" id="IPR001757">
    <property type="entry name" value="P_typ_ATPase"/>
</dbReference>
<keyword evidence="14" id="KW-1003">Cell membrane</keyword>
<dbReference type="InterPro" id="IPR059000">
    <property type="entry name" value="ATPase_P-type_domA"/>
</dbReference>
<evidence type="ECO:0000313" key="17">
    <source>
        <dbReference type="Proteomes" id="UP001519294"/>
    </source>
</evidence>
<feature type="transmembrane region" description="Helical" evidence="14">
    <location>
        <begin position="287"/>
        <end position="314"/>
    </location>
</feature>
<comment type="caution">
    <text evidence="16">The sequence shown here is derived from an EMBL/GenBank/DDBJ whole genome shotgun (WGS) entry which is preliminary data.</text>
</comment>
<feature type="transmembrane region" description="Helical" evidence="14">
    <location>
        <begin position="260"/>
        <end position="281"/>
    </location>
</feature>
<keyword evidence="3" id="KW-0813">Transport</keyword>
<evidence type="ECO:0000256" key="4">
    <source>
        <dbReference type="ARBA" id="ARBA00022553"/>
    </source>
</evidence>
<evidence type="ECO:0000256" key="7">
    <source>
        <dbReference type="ARBA" id="ARBA00022741"/>
    </source>
</evidence>
<accession>A0ABS4SAI6</accession>
<dbReference type="CDD" id="cd07551">
    <property type="entry name" value="P-type_ATPase_HM_ZosA_PfeT-like"/>
    <property type="match status" value="1"/>
</dbReference>
<dbReference type="RefSeq" id="WP_226371461.1">
    <property type="nucleotide sequence ID" value="NZ_JAGIKX010000028.1"/>
</dbReference>
<keyword evidence="10" id="KW-1278">Translocase</keyword>
<keyword evidence="13 14" id="KW-0472">Membrane</keyword>
<dbReference type="InterPro" id="IPR023299">
    <property type="entry name" value="ATPase_P-typ_cyto_dom_N"/>
</dbReference>
<comment type="subcellular location">
    <subcellularLocation>
        <location evidence="14">Cell membrane</location>
    </subcellularLocation>
    <subcellularLocation>
        <location evidence="1">Membrane</location>
        <topology evidence="1">Multi-pass membrane protein</topology>
    </subcellularLocation>
</comment>
<dbReference type="SFLD" id="SFLDG00002">
    <property type="entry name" value="C1.7:_P-type_atpase_like"/>
    <property type="match status" value="1"/>
</dbReference>